<evidence type="ECO:0000256" key="4">
    <source>
        <dbReference type="ARBA" id="ARBA00036535"/>
    </source>
</evidence>
<keyword evidence="5" id="KW-0694">RNA-binding</keyword>
<proteinExistence type="inferred from homology"/>
<keyword evidence="2 6" id="KW-0413">Isomerase</keyword>
<comment type="catalytic activity">
    <reaction evidence="4">
        <text>uridine(2604) in 23S rRNA = pseudouridine(2604) in 23S rRNA</text>
        <dbReference type="Rhea" id="RHEA:38875"/>
        <dbReference type="Rhea" id="RHEA-COMP:10093"/>
        <dbReference type="Rhea" id="RHEA-COMP:10094"/>
        <dbReference type="ChEBI" id="CHEBI:65314"/>
        <dbReference type="ChEBI" id="CHEBI:65315"/>
        <dbReference type="EC" id="5.4.99.21"/>
    </reaction>
</comment>
<organism evidence="9 10">
    <name type="scientific">Marinobacter gudaonensis</name>
    <dbReference type="NCBI Taxonomy" id="375760"/>
    <lineage>
        <taxon>Bacteria</taxon>
        <taxon>Pseudomonadati</taxon>
        <taxon>Pseudomonadota</taxon>
        <taxon>Gammaproteobacteria</taxon>
        <taxon>Pseudomonadales</taxon>
        <taxon>Marinobacteraceae</taxon>
        <taxon>Marinobacter</taxon>
    </lineage>
</organism>
<dbReference type="NCBIfam" id="TIGR00093">
    <property type="entry name" value="pseudouridine synthase"/>
    <property type="match status" value="1"/>
</dbReference>
<dbReference type="SUPFAM" id="SSF55174">
    <property type="entry name" value="Alpha-L RNA-binding motif"/>
    <property type="match status" value="1"/>
</dbReference>
<dbReference type="Gene3D" id="3.10.290.10">
    <property type="entry name" value="RNA-binding S4 domain"/>
    <property type="match status" value="1"/>
</dbReference>
<dbReference type="STRING" id="375760.SAMN04488073_2693"/>
<dbReference type="InterPro" id="IPR000748">
    <property type="entry name" value="PsdUridine_synth_RsuA/RluB/E/F"/>
</dbReference>
<feature type="region of interest" description="Disordered" evidence="7">
    <location>
        <begin position="238"/>
        <end position="310"/>
    </location>
</feature>
<dbReference type="InterPro" id="IPR042092">
    <property type="entry name" value="PsdUridine_s_RsuA/RluB/E/F_cat"/>
</dbReference>
<evidence type="ECO:0000259" key="8">
    <source>
        <dbReference type="SMART" id="SM00363"/>
    </source>
</evidence>
<dbReference type="OrthoDB" id="9807213at2"/>
<evidence type="ECO:0000256" key="6">
    <source>
        <dbReference type="RuleBase" id="RU003887"/>
    </source>
</evidence>
<accession>A0A1I6HKH1</accession>
<keyword evidence="10" id="KW-1185">Reference proteome</keyword>
<dbReference type="GO" id="GO:0000455">
    <property type="term" value="P:enzyme-directed rRNA pseudouridine synthesis"/>
    <property type="evidence" value="ECO:0007669"/>
    <property type="project" value="UniProtKB-ARBA"/>
</dbReference>
<dbReference type="InterPro" id="IPR020094">
    <property type="entry name" value="TruA/RsuA/RluB/E/F_N"/>
</dbReference>
<dbReference type="Proteomes" id="UP000199290">
    <property type="component" value="Unassembled WGS sequence"/>
</dbReference>
<dbReference type="SUPFAM" id="SSF55120">
    <property type="entry name" value="Pseudouridine synthase"/>
    <property type="match status" value="1"/>
</dbReference>
<dbReference type="GO" id="GO:0160138">
    <property type="term" value="F:23S rRNA pseudouridine(2604) synthase activity"/>
    <property type="evidence" value="ECO:0007669"/>
    <property type="project" value="UniProtKB-EC"/>
</dbReference>
<sequence>MTTGNSTRLNKYISESGLCSRREADRYIEQGNVFINGKRAIIGDQVLPGDTVKVNGQVIEPRAEEDLVFIALNKPVGIVSTTDSAEKDNIQRFVGHSERIFPIGRLDKDSQGLIFMTSNGDLVNKILRAGNNHEKEYLVTVDKPVTREFVEGMAGGVPILGTVTKKCKVSRESRFVFRITLVQGLNRQIRRMCEHFGYQVTRLERIRIMNVSLKGLAPGQWRDLTEQELAGLFDAIRNSSSEAPPNSGKAVKKKLGGKARAGGKPGLSAKPGKPGSPRRPAGKGKPPAGGKPAPGKRPKAGKPRQKSVKR</sequence>
<dbReference type="CDD" id="cd00165">
    <property type="entry name" value="S4"/>
    <property type="match status" value="1"/>
</dbReference>
<name>A0A1I6HKH1_9GAMM</name>
<dbReference type="PANTHER" id="PTHR47683:SF2">
    <property type="entry name" value="RNA-BINDING S4 DOMAIN-CONTAINING PROTEIN"/>
    <property type="match status" value="1"/>
</dbReference>
<dbReference type="GO" id="GO:0003723">
    <property type="term" value="F:RNA binding"/>
    <property type="evidence" value="ECO:0007669"/>
    <property type="project" value="UniProtKB-KW"/>
</dbReference>
<dbReference type="InterPro" id="IPR018496">
    <property type="entry name" value="PsdUridine_synth_RsuA/RluB_CS"/>
</dbReference>
<evidence type="ECO:0000256" key="5">
    <source>
        <dbReference type="PROSITE-ProRule" id="PRU00182"/>
    </source>
</evidence>
<dbReference type="Gene3D" id="3.30.70.1560">
    <property type="entry name" value="Alpha-L RNA-binding motif"/>
    <property type="match status" value="1"/>
</dbReference>
<gene>
    <name evidence="9" type="ORF">SAMN04488073_2693</name>
</gene>
<dbReference type="EC" id="5.4.99.-" evidence="6"/>
<dbReference type="Pfam" id="PF01479">
    <property type="entry name" value="S4"/>
    <property type="match status" value="1"/>
</dbReference>
<evidence type="ECO:0000256" key="3">
    <source>
        <dbReference type="ARBA" id="ARBA00036390"/>
    </source>
</evidence>
<evidence type="ECO:0000256" key="2">
    <source>
        <dbReference type="ARBA" id="ARBA00023235"/>
    </source>
</evidence>
<comment type="catalytic activity">
    <reaction evidence="3">
        <text>uridine(35) in tRNA(Tyr) = pseudouridine(35) in tRNA(Tyr)</text>
        <dbReference type="Rhea" id="RHEA:60556"/>
        <dbReference type="Rhea" id="RHEA-COMP:15607"/>
        <dbReference type="Rhea" id="RHEA-COMP:15608"/>
        <dbReference type="ChEBI" id="CHEBI:65314"/>
        <dbReference type="ChEBI" id="CHEBI:65315"/>
    </reaction>
</comment>
<reference evidence="10" key="1">
    <citation type="submission" date="2016-10" db="EMBL/GenBank/DDBJ databases">
        <authorList>
            <person name="Varghese N."/>
            <person name="Submissions S."/>
        </authorList>
    </citation>
    <scope>NUCLEOTIDE SEQUENCE [LARGE SCALE GENOMIC DNA]</scope>
    <source>
        <strain evidence="10">CGMCC 1.6294</strain>
    </source>
</reference>
<dbReference type="CDD" id="cd02554">
    <property type="entry name" value="PseudoU_synth_RluF"/>
    <property type="match status" value="1"/>
</dbReference>
<evidence type="ECO:0000256" key="7">
    <source>
        <dbReference type="SAM" id="MobiDB-lite"/>
    </source>
</evidence>
<feature type="compositionally biased region" description="Low complexity" evidence="7">
    <location>
        <begin position="269"/>
        <end position="293"/>
    </location>
</feature>
<dbReference type="AlphaFoldDB" id="A0A1I6HKH1"/>
<feature type="compositionally biased region" description="Basic residues" evidence="7">
    <location>
        <begin position="294"/>
        <end position="310"/>
    </location>
</feature>
<evidence type="ECO:0000313" key="10">
    <source>
        <dbReference type="Proteomes" id="UP000199290"/>
    </source>
</evidence>
<dbReference type="PANTHER" id="PTHR47683">
    <property type="entry name" value="PSEUDOURIDINE SYNTHASE FAMILY PROTEIN-RELATED"/>
    <property type="match status" value="1"/>
</dbReference>
<evidence type="ECO:0000313" key="9">
    <source>
        <dbReference type="EMBL" id="SFR54932.1"/>
    </source>
</evidence>
<dbReference type="InterPro" id="IPR002942">
    <property type="entry name" value="S4_RNA-bd"/>
</dbReference>
<dbReference type="InterPro" id="IPR036986">
    <property type="entry name" value="S4_RNA-bd_sf"/>
</dbReference>
<dbReference type="NCBIfam" id="NF007784">
    <property type="entry name" value="PRK10475.1"/>
    <property type="match status" value="1"/>
</dbReference>
<protein>
    <recommendedName>
        <fullName evidence="6">Pseudouridine synthase</fullName>
        <ecNumber evidence="6">5.4.99.-</ecNumber>
    </recommendedName>
</protein>
<dbReference type="RefSeq" id="WP_091991324.1">
    <property type="nucleotide sequence ID" value="NZ_FOYV01000002.1"/>
</dbReference>
<dbReference type="Pfam" id="PF00849">
    <property type="entry name" value="PseudoU_synth_2"/>
    <property type="match status" value="1"/>
</dbReference>
<evidence type="ECO:0000256" key="1">
    <source>
        <dbReference type="ARBA" id="ARBA00008348"/>
    </source>
</evidence>
<dbReference type="FunFam" id="3.10.290.10:FF:000003">
    <property type="entry name" value="Pseudouridine synthase"/>
    <property type="match status" value="1"/>
</dbReference>
<dbReference type="EMBL" id="FOYV01000002">
    <property type="protein sequence ID" value="SFR54932.1"/>
    <property type="molecule type" value="Genomic_DNA"/>
</dbReference>
<dbReference type="PROSITE" id="PS01149">
    <property type="entry name" value="PSI_RSU"/>
    <property type="match status" value="1"/>
</dbReference>
<dbReference type="InterPro" id="IPR050343">
    <property type="entry name" value="RsuA_PseudoU_synthase"/>
</dbReference>
<feature type="domain" description="RNA-binding S4" evidence="8">
    <location>
        <begin position="7"/>
        <end position="68"/>
    </location>
</feature>
<dbReference type="PROSITE" id="PS50889">
    <property type="entry name" value="S4"/>
    <property type="match status" value="1"/>
</dbReference>
<dbReference type="FunFam" id="3.30.70.1560:FF:000002">
    <property type="entry name" value="Pseudouridine synthase"/>
    <property type="match status" value="1"/>
</dbReference>
<dbReference type="Gene3D" id="3.30.70.580">
    <property type="entry name" value="Pseudouridine synthase I, catalytic domain, N-terminal subdomain"/>
    <property type="match status" value="1"/>
</dbReference>
<dbReference type="SMART" id="SM00363">
    <property type="entry name" value="S4"/>
    <property type="match status" value="1"/>
</dbReference>
<comment type="similarity">
    <text evidence="1 6">Belongs to the pseudouridine synthase RsuA family.</text>
</comment>
<dbReference type="InterPro" id="IPR020103">
    <property type="entry name" value="PsdUridine_synth_cat_dom_sf"/>
</dbReference>
<dbReference type="InterPro" id="IPR006145">
    <property type="entry name" value="PsdUridine_synth_RsuA/RluA"/>
</dbReference>